<sequence>MRGRRSLGGLMRALMGRVEMPLLLLLLVGVGMSGLSMLSLFSRSSFVEAASGRVVMASEVSVGDAILWLFLGHPTSLAVDWGALWACVLGLALCDLRGSGPGLGVIPYVQMGSRGLCCAACCLAVAACAVSAVLSLLAEVAIFVVALGGQPTLSPAVISPLSLGMIGEGVSANAVLQFVALLVLGAAALSLLQLALSLYGEPMGAFVLMAIMIVASALASSLPLPGSWLMASRTSQLAAGGATPFSFLPGLALFGALLALSVLVAARFFSCHDLGIGGAKR</sequence>
<dbReference type="AlphaFoldDB" id="A0A7S7M9W1"/>
<feature type="transmembrane region" description="Helical" evidence="1">
    <location>
        <begin position="140"/>
        <end position="163"/>
    </location>
</feature>
<keyword evidence="1" id="KW-0812">Transmembrane</keyword>
<feature type="transmembrane region" description="Helical" evidence="1">
    <location>
        <begin position="245"/>
        <end position="269"/>
    </location>
</feature>
<keyword evidence="1" id="KW-1133">Transmembrane helix</keyword>
<organism evidence="2 3">
    <name type="scientific">Thermophilibacter immobilis</name>
    <dbReference type="NCBI Taxonomy" id="2779519"/>
    <lineage>
        <taxon>Bacteria</taxon>
        <taxon>Bacillati</taxon>
        <taxon>Actinomycetota</taxon>
        <taxon>Coriobacteriia</taxon>
        <taxon>Coriobacteriales</taxon>
        <taxon>Atopobiaceae</taxon>
        <taxon>Thermophilibacter</taxon>
    </lineage>
</organism>
<feature type="transmembrane region" description="Helical" evidence="1">
    <location>
        <begin position="65"/>
        <end position="94"/>
    </location>
</feature>
<feature type="transmembrane region" description="Helical" evidence="1">
    <location>
        <begin position="115"/>
        <end position="134"/>
    </location>
</feature>
<evidence type="ECO:0000313" key="2">
    <source>
        <dbReference type="EMBL" id="QOY61147.1"/>
    </source>
</evidence>
<proteinExistence type="predicted"/>
<dbReference type="Proteomes" id="UP000593735">
    <property type="component" value="Chromosome"/>
</dbReference>
<feature type="transmembrane region" description="Helical" evidence="1">
    <location>
        <begin position="175"/>
        <end position="199"/>
    </location>
</feature>
<reference evidence="2 3" key="1">
    <citation type="submission" date="2020-10" db="EMBL/GenBank/DDBJ databases">
        <title>Olsenella immobilis sp.nov., isolated from the mud in a fermentation cellar used for the production of Chinese strong-flavoured liquor.</title>
        <authorList>
            <person name="Lu L."/>
        </authorList>
    </citation>
    <scope>NUCLEOTIDE SEQUENCE [LARGE SCALE GENOMIC DNA]</scope>
    <source>
        <strain evidence="2 3">LZLJ-2</strain>
    </source>
</reference>
<dbReference type="RefSeq" id="WP_194372227.1">
    <property type="nucleotide sequence ID" value="NZ_CP063767.1"/>
</dbReference>
<dbReference type="KEGG" id="tio:INP52_02800"/>
<gene>
    <name evidence="2" type="ORF">INP52_02800</name>
</gene>
<evidence type="ECO:0000313" key="3">
    <source>
        <dbReference type="Proteomes" id="UP000593735"/>
    </source>
</evidence>
<keyword evidence="1" id="KW-0472">Membrane</keyword>
<evidence type="ECO:0000256" key="1">
    <source>
        <dbReference type="SAM" id="Phobius"/>
    </source>
</evidence>
<dbReference type="EMBL" id="CP063767">
    <property type="protein sequence ID" value="QOY61147.1"/>
    <property type="molecule type" value="Genomic_DNA"/>
</dbReference>
<name>A0A7S7M9W1_9ACTN</name>
<accession>A0A7S7M9W1</accession>
<feature type="transmembrane region" description="Helical" evidence="1">
    <location>
        <begin position="205"/>
        <end position="224"/>
    </location>
</feature>
<keyword evidence="3" id="KW-1185">Reference proteome</keyword>
<protein>
    <submittedName>
        <fullName evidence="2">Uncharacterized protein</fullName>
    </submittedName>
</protein>